<feature type="signal peptide" evidence="1">
    <location>
        <begin position="1"/>
        <end position="24"/>
    </location>
</feature>
<protein>
    <submittedName>
        <fullName evidence="2">Uncharacterized protein</fullName>
    </submittedName>
</protein>
<reference evidence="2" key="2">
    <citation type="submission" date="2014-02" db="EMBL/GenBank/DDBJ databases">
        <title>Complete DNA sequence of /Kuraishia capsulata/ illustrates novel genomic features among budding yeasts (/Saccharomycotina/).</title>
        <authorList>
            <person name="Morales L."/>
            <person name="Noel B."/>
            <person name="Porcel B."/>
            <person name="Marcet-Houben M."/>
            <person name="Hullo M-F."/>
            <person name="Sacerdot C."/>
            <person name="Tekaia F."/>
            <person name="Leh-Louis V."/>
            <person name="Despons L."/>
            <person name="Khanna V."/>
            <person name="Aury J-M."/>
            <person name="Barbe V."/>
            <person name="Couloux A."/>
            <person name="Labadie K."/>
            <person name="Pelletier E."/>
            <person name="Souciet J-L."/>
            <person name="Boekhout T."/>
            <person name="Gabaldon T."/>
            <person name="Wincker P."/>
            <person name="Dujon B."/>
        </authorList>
    </citation>
    <scope>NUCLEOTIDE SEQUENCE</scope>
    <source>
        <strain evidence="2">CBS 1993</strain>
    </source>
</reference>
<keyword evidence="3" id="KW-1185">Reference proteome</keyword>
<reference evidence="2" key="1">
    <citation type="submission" date="2013-12" db="EMBL/GenBank/DDBJ databases">
        <authorList>
            <person name="Genoscope - CEA"/>
        </authorList>
    </citation>
    <scope>NUCLEOTIDE SEQUENCE</scope>
    <source>
        <strain evidence="2">CBS 1993</strain>
    </source>
</reference>
<evidence type="ECO:0000256" key="1">
    <source>
        <dbReference type="SAM" id="SignalP"/>
    </source>
</evidence>
<evidence type="ECO:0000313" key="3">
    <source>
        <dbReference type="Proteomes" id="UP000019384"/>
    </source>
</evidence>
<organism evidence="2 3">
    <name type="scientific">Kuraishia capsulata CBS 1993</name>
    <dbReference type="NCBI Taxonomy" id="1382522"/>
    <lineage>
        <taxon>Eukaryota</taxon>
        <taxon>Fungi</taxon>
        <taxon>Dikarya</taxon>
        <taxon>Ascomycota</taxon>
        <taxon>Saccharomycotina</taxon>
        <taxon>Pichiomycetes</taxon>
        <taxon>Pichiales</taxon>
        <taxon>Pichiaceae</taxon>
        <taxon>Kuraishia</taxon>
    </lineage>
</organism>
<feature type="chain" id="PRO_5004879072" evidence="1">
    <location>
        <begin position="25"/>
        <end position="112"/>
    </location>
</feature>
<dbReference type="EMBL" id="HG793128">
    <property type="protein sequence ID" value="CDK27927.1"/>
    <property type="molecule type" value="Genomic_DNA"/>
</dbReference>
<keyword evidence="1" id="KW-0732">Signal</keyword>
<dbReference type="AlphaFoldDB" id="W6MRQ1"/>
<sequence>MHTIFHLVSSLPLFFLSISRLALYIPKPTKTIIEQKYAYDTNRLIHFTVKTVQISNPRLGAYSLNRHTRVVAWPSLGHFRVEMAPNHAICTWSFGFNFPHPQFWPGDIASEI</sequence>
<accession>W6MRQ1</accession>
<gene>
    <name evidence="2" type="ORF">KUCA_T00003907001</name>
</gene>
<dbReference type="HOGENOM" id="CLU_2146245_0_0_1"/>
<dbReference type="RefSeq" id="XP_022459919.1">
    <property type="nucleotide sequence ID" value="XM_022602369.1"/>
</dbReference>
<dbReference type="Proteomes" id="UP000019384">
    <property type="component" value="Unassembled WGS sequence"/>
</dbReference>
<name>W6MRQ1_9ASCO</name>
<evidence type="ECO:0000313" key="2">
    <source>
        <dbReference type="EMBL" id="CDK27927.1"/>
    </source>
</evidence>
<dbReference type="GeneID" id="34521307"/>
<proteinExistence type="predicted"/>